<accession>A0A5J5GQ26</accession>
<proteinExistence type="predicted"/>
<evidence type="ECO:0000313" key="1">
    <source>
        <dbReference type="EMBL" id="KAA9010486.1"/>
    </source>
</evidence>
<dbReference type="AlphaFoldDB" id="A0A5J5GQ26"/>
<reference evidence="1 2" key="1">
    <citation type="submission" date="2019-09" db="EMBL/GenBank/DDBJ databases">
        <authorList>
            <person name="Park J.-S."/>
            <person name="Choi H.-J."/>
        </authorList>
    </citation>
    <scope>NUCLEOTIDE SEQUENCE [LARGE SCALE GENOMIC DNA]</scope>
    <source>
        <strain evidence="1 2">176SS1-4</strain>
    </source>
</reference>
<comment type="caution">
    <text evidence="1">The sequence shown here is derived from an EMBL/GenBank/DDBJ whole genome shotgun (WGS) entry which is preliminary data.</text>
</comment>
<keyword evidence="2" id="KW-1185">Reference proteome</keyword>
<name>A0A5J5GQ26_9RHOB</name>
<dbReference type="RefSeq" id="WP_150443972.1">
    <property type="nucleotide sequence ID" value="NZ_VYQE01000001.1"/>
</dbReference>
<organism evidence="1 2">
    <name type="scientific">Histidinibacterium aquaticum</name>
    <dbReference type="NCBI Taxonomy" id="2613962"/>
    <lineage>
        <taxon>Bacteria</taxon>
        <taxon>Pseudomonadati</taxon>
        <taxon>Pseudomonadota</taxon>
        <taxon>Alphaproteobacteria</taxon>
        <taxon>Rhodobacterales</taxon>
        <taxon>Paracoccaceae</taxon>
        <taxon>Histidinibacterium</taxon>
    </lineage>
</organism>
<sequence length="371" mass="42110">MTDGTLDHFRLEDTRVTRRYFAKFRAITGHMGRVAGAMEAEGRLARPETEVLARYLVALSFTFRALSHKYLFSGRWAHAGRLTLDRVESGFPVFHELLTMASDASQAERHLSGLPDAGRLKDEMVQTIVGELEIPTKLQFALSQRLYYEELRRGGLFWARNDPQAVWLGTEGARRRFLLHWAVYDSQVNLPQVYLMEVEETGRTGLPRDERRWPELQSHLMAQALGGLKLLTIARGVDEDFDDIHPKRLRRFHLGPMYSAAFTRQSGPVAQVLEAARAPEGDDWALAWTEEDLRSASVEQVPSGWFDRVERQVFALDPFSARGAETGATETQRAIILPQRPYQALAELDPPGFREVRKFVVGAGGRVLSYR</sequence>
<dbReference type="Proteomes" id="UP000326554">
    <property type="component" value="Unassembled WGS sequence"/>
</dbReference>
<evidence type="ECO:0000313" key="2">
    <source>
        <dbReference type="Proteomes" id="UP000326554"/>
    </source>
</evidence>
<gene>
    <name evidence="1" type="ORF">F3S47_04380</name>
</gene>
<protein>
    <submittedName>
        <fullName evidence="1">Uncharacterized protein</fullName>
    </submittedName>
</protein>
<dbReference type="EMBL" id="VYQE01000001">
    <property type="protein sequence ID" value="KAA9010486.1"/>
    <property type="molecule type" value="Genomic_DNA"/>
</dbReference>